<accession>A0A5C3LSL1</accession>
<dbReference type="SUPFAM" id="SSF52047">
    <property type="entry name" value="RNI-like"/>
    <property type="match status" value="1"/>
</dbReference>
<sequence>MPLITKWRFTKWRFSSLFIKKFRRPSIRDEIQPHPVELPTEIWLYIAEFIPKNDFRKLAGLNRIFYELVINGLYNELNLMNSNPRLFVFLLENLRNPSLAGRVRVLKIWPGAVDNALNFPHSLNSTQQPPRYRSSLLGAAPPTMWHSSQSLSHANLASLPSPEERQSLFLDVLKGLSHVEDCHIKWHHYIECQPMSIDISTAIWSAIGANLLALTINISADKLVDVIAPLLLQKPTVLSKLETLRILFTERCMSSGDPIAIEAIHDFMVLFINNHAPTLRNLHIYSSTMGYSTNMDLSRMFHSFGSFPRLETLKLGIRFNSSNLQDPSGLKRFLQEHRTIRSLELRHTDPYAWHLLEDGYMRGGDYLFYGDVVLPHILELKFGLKIPGGVNNPGLPYIARMCPSITSLILFDRSLSLAEVSTALRAFNAYRHLQSFSLVVQIFNPELLDLLAQGMPFLKRLVVVADTIAGQTNGPREEWNDRGFQSALIYRRGVDYYVNWKLQDIMIKSCVYNVGFCYMWACMQSVASIVPSINAEYVRKDYGSYSVIEDADL</sequence>
<evidence type="ECO:0008006" key="3">
    <source>
        <dbReference type="Google" id="ProtNLM"/>
    </source>
</evidence>
<dbReference type="AlphaFoldDB" id="A0A5C3LSL1"/>
<dbReference type="InterPro" id="IPR032675">
    <property type="entry name" value="LRR_dom_sf"/>
</dbReference>
<dbReference type="OrthoDB" id="2915292at2759"/>
<keyword evidence="2" id="KW-1185">Reference proteome</keyword>
<name>A0A5C3LSL1_9AGAR</name>
<reference evidence="1 2" key="1">
    <citation type="journal article" date="2019" name="Nat. Ecol. Evol.">
        <title>Megaphylogeny resolves global patterns of mushroom evolution.</title>
        <authorList>
            <person name="Varga T."/>
            <person name="Krizsan K."/>
            <person name="Foldi C."/>
            <person name="Dima B."/>
            <person name="Sanchez-Garcia M."/>
            <person name="Sanchez-Ramirez S."/>
            <person name="Szollosi G.J."/>
            <person name="Szarkandi J.G."/>
            <person name="Papp V."/>
            <person name="Albert L."/>
            <person name="Andreopoulos W."/>
            <person name="Angelini C."/>
            <person name="Antonin V."/>
            <person name="Barry K.W."/>
            <person name="Bougher N.L."/>
            <person name="Buchanan P."/>
            <person name="Buyck B."/>
            <person name="Bense V."/>
            <person name="Catcheside P."/>
            <person name="Chovatia M."/>
            <person name="Cooper J."/>
            <person name="Damon W."/>
            <person name="Desjardin D."/>
            <person name="Finy P."/>
            <person name="Geml J."/>
            <person name="Haridas S."/>
            <person name="Hughes K."/>
            <person name="Justo A."/>
            <person name="Karasinski D."/>
            <person name="Kautmanova I."/>
            <person name="Kiss B."/>
            <person name="Kocsube S."/>
            <person name="Kotiranta H."/>
            <person name="LaButti K.M."/>
            <person name="Lechner B.E."/>
            <person name="Liimatainen K."/>
            <person name="Lipzen A."/>
            <person name="Lukacs Z."/>
            <person name="Mihaltcheva S."/>
            <person name="Morgado L.N."/>
            <person name="Niskanen T."/>
            <person name="Noordeloos M.E."/>
            <person name="Ohm R.A."/>
            <person name="Ortiz-Santana B."/>
            <person name="Ovrebo C."/>
            <person name="Racz N."/>
            <person name="Riley R."/>
            <person name="Savchenko A."/>
            <person name="Shiryaev A."/>
            <person name="Soop K."/>
            <person name="Spirin V."/>
            <person name="Szebenyi C."/>
            <person name="Tomsovsky M."/>
            <person name="Tulloss R.E."/>
            <person name="Uehling J."/>
            <person name="Grigoriev I.V."/>
            <person name="Vagvolgyi C."/>
            <person name="Papp T."/>
            <person name="Martin F.M."/>
            <person name="Miettinen O."/>
            <person name="Hibbett D.S."/>
            <person name="Nagy L.G."/>
        </authorList>
    </citation>
    <scope>NUCLEOTIDE SEQUENCE [LARGE SCALE GENOMIC DNA]</scope>
    <source>
        <strain evidence="1 2">CBS 166.37</strain>
    </source>
</reference>
<evidence type="ECO:0000313" key="1">
    <source>
        <dbReference type="EMBL" id="TFK35805.1"/>
    </source>
</evidence>
<organism evidence="1 2">
    <name type="scientific">Crucibulum laeve</name>
    <dbReference type="NCBI Taxonomy" id="68775"/>
    <lineage>
        <taxon>Eukaryota</taxon>
        <taxon>Fungi</taxon>
        <taxon>Dikarya</taxon>
        <taxon>Basidiomycota</taxon>
        <taxon>Agaricomycotina</taxon>
        <taxon>Agaricomycetes</taxon>
        <taxon>Agaricomycetidae</taxon>
        <taxon>Agaricales</taxon>
        <taxon>Agaricineae</taxon>
        <taxon>Nidulariaceae</taxon>
        <taxon>Crucibulum</taxon>
    </lineage>
</organism>
<evidence type="ECO:0000313" key="2">
    <source>
        <dbReference type="Proteomes" id="UP000308652"/>
    </source>
</evidence>
<gene>
    <name evidence="1" type="ORF">BDQ12DRAFT_687583</name>
</gene>
<protein>
    <recommendedName>
        <fullName evidence="3">F-box domain-containing protein</fullName>
    </recommendedName>
</protein>
<dbReference type="Gene3D" id="3.80.10.10">
    <property type="entry name" value="Ribonuclease Inhibitor"/>
    <property type="match status" value="1"/>
</dbReference>
<proteinExistence type="predicted"/>
<dbReference type="Proteomes" id="UP000308652">
    <property type="component" value="Unassembled WGS sequence"/>
</dbReference>
<dbReference type="EMBL" id="ML213618">
    <property type="protein sequence ID" value="TFK35805.1"/>
    <property type="molecule type" value="Genomic_DNA"/>
</dbReference>